<accession>A0ACB8AJH9</accession>
<comment type="caution">
    <text evidence="1">The sequence shown here is derived from an EMBL/GenBank/DDBJ whole genome shotgun (WGS) entry which is preliminary data.</text>
</comment>
<gene>
    <name evidence="1" type="ORF">BJ138DRAFT_715638</name>
</gene>
<evidence type="ECO:0000313" key="2">
    <source>
        <dbReference type="Proteomes" id="UP000790377"/>
    </source>
</evidence>
<proteinExistence type="predicted"/>
<sequence length="424" mass="46022">MPAGFPSPSGVTGLLILITVFHALAAISTTFRLWFRYHIQRIWWEDIFAAVALCFDIVCLTGMWTLTAPLSRTGPGDGLDTAVMSRQSHVASYWLLIISYTCVLWCARISIMFSIIRIVPPRPTQTNTAPAQSQLPPKSRPLPPPASAPKLLFSLRQHLPRLGMPSLKNAIRALTTRTLAFLLALMFALMWTLALATKIYACASDTAWYNAMIIQCPIPAGVAVVEVCTDVVADLILVLLPLRLLWRVKLPANQRKLLLAIFSSSILISVVSAVHTAYIVPTSSFIGGITAEIEGALSLVVCNLLVIVTFVYRVRHHGADLSQSTSDEPTSTVAGLTALSGSGYGRSTGTGMNMSVWSGRQTQTENRLTTVDLEYGGMSLSAASGGEYEHGGEKMDVEVGCEETELEERRGTRAEKVEHEGSGD</sequence>
<dbReference type="Proteomes" id="UP000790377">
    <property type="component" value="Unassembled WGS sequence"/>
</dbReference>
<reference evidence="1" key="1">
    <citation type="journal article" date="2021" name="New Phytol.">
        <title>Evolutionary innovations through gain and loss of genes in the ectomycorrhizal Boletales.</title>
        <authorList>
            <person name="Wu G."/>
            <person name="Miyauchi S."/>
            <person name="Morin E."/>
            <person name="Kuo A."/>
            <person name="Drula E."/>
            <person name="Varga T."/>
            <person name="Kohler A."/>
            <person name="Feng B."/>
            <person name="Cao Y."/>
            <person name="Lipzen A."/>
            <person name="Daum C."/>
            <person name="Hundley H."/>
            <person name="Pangilinan J."/>
            <person name="Johnson J."/>
            <person name="Barry K."/>
            <person name="LaButti K."/>
            <person name="Ng V."/>
            <person name="Ahrendt S."/>
            <person name="Min B."/>
            <person name="Choi I.G."/>
            <person name="Park H."/>
            <person name="Plett J.M."/>
            <person name="Magnuson J."/>
            <person name="Spatafora J.W."/>
            <person name="Nagy L.G."/>
            <person name="Henrissat B."/>
            <person name="Grigoriev I.V."/>
            <person name="Yang Z.L."/>
            <person name="Xu J."/>
            <person name="Martin F.M."/>
        </authorList>
    </citation>
    <scope>NUCLEOTIDE SEQUENCE</scope>
    <source>
        <strain evidence="1">ATCC 28755</strain>
    </source>
</reference>
<protein>
    <submittedName>
        <fullName evidence="1">Uncharacterized protein</fullName>
    </submittedName>
</protein>
<organism evidence="1 2">
    <name type="scientific">Hygrophoropsis aurantiaca</name>
    <dbReference type="NCBI Taxonomy" id="72124"/>
    <lineage>
        <taxon>Eukaryota</taxon>
        <taxon>Fungi</taxon>
        <taxon>Dikarya</taxon>
        <taxon>Basidiomycota</taxon>
        <taxon>Agaricomycotina</taxon>
        <taxon>Agaricomycetes</taxon>
        <taxon>Agaricomycetidae</taxon>
        <taxon>Boletales</taxon>
        <taxon>Coniophorineae</taxon>
        <taxon>Hygrophoropsidaceae</taxon>
        <taxon>Hygrophoropsis</taxon>
    </lineage>
</organism>
<evidence type="ECO:0000313" key="1">
    <source>
        <dbReference type="EMBL" id="KAH7912883.1"/>
    </source>
</evidence>
<dbReference type="EMBL" id="MU267641">
    <property type="protein sequence ID" value="KAH7912883.1"/>
    <property type="molecule type" value="Genomic_DNA"/>
</dbReference>
<keyword evidence="2" id="KW-1185">Reference proteome</keyword>
<name>A0ACB8AJH9_9AGAM</name>